<evidence type="ECO:0000313" key="1">
    <source>
        <dbReference type="EMBL" id="KAK9238110.1"/>
    </source>
</evidence>
<proteinExistence type="predicted"/>
<dbReference type="Proteomes" id="UP001433508">
    <property type="component" value="Unassembled WGS sequence"/>
</dbReference>
<accession>A0ACC3T339</accession>
<evidence type="ECO:0000313" key="2">
    <source>
        <dbReference type="Proteomes" id="UP001433508"/>
    </source>
</evidence>
<name>A0ACC3T339_LIPKO</name>
<sequence length="601" mass="65292">MAGSLVARKRNIQCRTKMKTGCATCRIRKVKCDENKPFCRKCVDTGRTCDGYESPFRFFTSQSINNAHAGGIMSGAGLQPLLPTWTEIAPPDIDLLNRYFSTKTMFDVKLGCDEEARQVLQASLTDPPIRHAVSSLRALREQLETSGDVAASVAQQTPSYGYDYGLQQYCMALGGLASNLSSPGSNGLNSALLCCQVFISIEQVRGNYAAMAQHIIQGLSIMHEYRARPNFVAANKLVPAHHDQLPLLDVFIIKLFAAPCKFADSPATADISRTTVSVCSMSPQTVESRNLRTIAPDMRTELTRIAASTLEFLGKVSHVESAGNALRLLSEKASLLDSLESWLIDLELVHTDIRPPGPELLSVSFLRLFHQILKIVLLGALDSSPNAELRTENDRLQGVASNVEERVKAYRTCMAQSFPATHLIPVLSQSMESADFIASKTFLTCATCLGLHSDALGHGLIEKLGRICKLLADLAPIDWQRTHHPVRSALWRVLGRAGISLTLALCAKLSPIQDDGVRTGTFFTMSAFAGLTGFPIGGTIISSGGGSFTIAIAFGGAACALGRCIRGRPDRLCRLEAGRQHPAHCHFFDSHCGGVWELLLF</sequence>
<keyword evidence="2" id="KW-1185">Reference proteome</keyword>
<reference evidence="2" key="1">
    <citation type="journal article" date="2024" name="Front. Bioeng. Biotechnol.">
        <title>Genome-scale model development and genomic sequencing of the oleaginous clade Lipomyces.</title>
        <authorList>
            <person name="Czajka J.J."/>
            <person name="Han Y."/>
            <person name="Kim J."/>
            <person name="Mondo S.J."/>
            <person name="Hofstad B.A."/>
            <person name="Robles A."/>
            <person name="Haridas S."/>
            <person name="Riley R."/>
            <person name="LaButti K."/>
            <person name="Pangilinan J."/>
            <person name="Andreopoulos W."/>
            <person name="Lipzen A."/>
            <person name="Yan J."/>
            <person name="Wang M."/>
            <person name="Ng V."/>
            <person name="Grigoriev I.V."/>
            <person name="Spatafora J.W."/>
            <person name="Magnuson J.K."/>
            <person name="Baker S.E."/>
            <person name="Pomraning K.R."/>
        </authorList>
    </citation>
    <scope>NUCLEOTIDE SEQUENCE [LARGE SCALE GENOMIC DNA]</scope>
    <source>
        <strain evidence="2">CBS 7786</strain>
    </source>
</reference>
<gene>
    <name evidence="1" type="ORF">V1525DRAFT_441174</name>
</gene>
<dbReference type="EMBL" id="MU971360">
    <property type="protein sequence ID" value="KAK9238110.1"/>
    <property type="molecule type" value="Genomic_DNA"/>
</dbReference>
<protein>
    <submittedName>
        <fullName evidence="1">Uncharacterized protein</fullName>
    </submittedName>
</protein>
<comment type="caution">
    <text evidence="1">The sequence shown here is derived from an EMBL/GenBank/DDBJ whole genome shotgun (WGS) entry which is preliminary data.</text>
</comment>
<organism evidence="1 2">
    <name type="scientific">Lipomyces kononenkoae</name>
    <name type="common">Yeast</name>
    <dbReference type="NCBI Taxonomy" id="34357"/>
    <lineage>
        <taxon>Eukaryota</taxon>
        <taxon>Fungi</taxon>
        <taxon>Dikarya</taxon>
        <taxon>Ascomycota</taxon>
        <taxon>Saccharomycotina</taxon>
        <taxon>Lipomycetes</taxon>
        <taxon>Lipomycetales</taxon>
        <taxon>Lipomycetaceae</taxon>
        <taxon>Lipomyces</taxon>
    </lineage>
</organism>